<dbReference type="EMBL" id="CAJNOC010010459">
    <property type="protein sequence ID" value="CAF1140154.1"/>
    <property type="molecule type" value="Genomic_DNA"/>
</dbReference>
<proteinExistence type="predicted"/>
<comment type="caution">
    <text evidence="2">The sequence shown here is derived from an EMBL/GenBank/DDBJ whole genome shotgun (WGS) entry which is preliminary data.</text>
</comment>
<feature type="compositionally biased region" description="Polar residues" evidence="1">
    <location>
        <begin position="131"/>
        <end position="146"/>
    </location>
</feature>
<name>A0A814RYM1_9BILA</name>
<protein>
    <submittedName>
        <fullName evidence="2">Uncharacterized protein</fullName>
    </submittedName>
</protein>
<organism evidence="2 3">
    <name type="scientific">Brachionus calyciflorus</name>
    <dbReference type="NCBI Taxonomy" id="104777"/>
    <lineage>
        <taxon>Eukaryota</taxon>
        <taxon>Metazoa</taxon>
        <taxon>Spiralia</taxon>
        <taxon>Gnathifera</taxon>
        <taxon>Rotifera</taxon>
        <taxon>Eurotatoria</taxon>
        <taxon>Monogononta</taxon>
        <taxon>Pseudotrocha</taxon>
        <taxon>Ploima</taxon>
        <taxon>Brachionidae</taxon>
        <taxon>Brachionus</taxon>
    </lineage>
</organism>
<reference evidence="2" key="1">
    <citation type="submission" date="2021-02" db="EMBL/GenBank/DDBJ databases">
        <authorList>
            <person name="Nowell W R."/>
        </authorList>
    </citation>
    <scope>NUCLEOTIDE SEQUENCE</scope>
    <source>
        <strain evidence="2">Ploen Becks lab</strain>
    </source>
</reference>
<gene>
    <name evidence="2" type="ORF">OXX778_LOCUS22866</name>
</gene>
<feature type="non-terminal residue" evidence="2">
    <location>
        <position position="1"/>
    </location>
</feature>
<evidence type="ECO:0000313" key="2">
    <source>
        <dbReference type="EMBL" id="CAF1140154.1"/>
    </source>
</evidence>
<sequence length="146" mass="17165">MILGKLRYIYYYKIGNQFDQEQLLNRDSLILSDGPIVIENFEIYDQHFIKHFQCLLDYGVIRNVILTGDRKKEYLDHTIKKNFNLEICKNYVSLRTAPPPTHIITFTTPSPNKNTSEKTIVLLTNKKHNTNKTSQENQSSKMDYSF</sequence>
<evidence type="ECO:0000256" key="1">
    <source>
        <dbReference type="SAM" id="MobiDB-lite"/>
    </source>
</evidence>
<keyword evidence="3" id="KW-1185">Reference proteome</keyword>
<dbReference type="AlphaFoldDB" id="A0A814RYM1"/>
<dbReference type="Proteomes" id="UP000663879">
    <property type="component" value="Unassembled WGS sequence"/>
</dbReference>
<evidence type="ECO:0000313" key="3">
    <source>
        <dbReference type="Proteomes" id="UP000663879"/>
    </source>
</evidence>
<feature type="region of interest" description="Disordered" evidence="1">
    <location>
        <begin position="126"/>
        <end position="146"/>
    </location>
</feature>
<accession>A0A814RYM1</accession>